<protein>
    <submittedName>
        <fullName evidence="8">Uncharacterized protein</fullName>
    </submittedName>
</protein>
<dbReference type="EMBL" id="JAGGNH010000001">
    <property type="protein sequence ID" value="KAJ0984277.1"/>
    <property type="molecule type" value="Genomic_DNA"/>
</dbReference>
<dbReference type="AlphaFoldDB" id="A0A9D5D4H3"/>
<keyword evidence="4 7" id="KW-1133">Transmembrane helix</keyword>
<keyword evidence="9" id="KW-1185">Reference proteome</keyword>
<dbReference type="GO" id="GO:0016020">
    <property type="term" value="C:membrane"/>
    <property type="evidence" value="ECO:0007669"/>
    <property type="project" value="UniProtKB-SubCell"/>
</dbReference>
<dbReference type="Gene3D" id="1.20.1080.10">
    <property type="entry name" value="Glycerol uptake facilitator protein"/>
    <property type="match status" value="1"/>
</dbReference>
<comment type="similarity">
    <text evidence="6">Belongs to the MIP/aquaporin (TC 1.A.8) family.</text>
</comment>
<evidence type="ECO:0000256" key="6">
    <source>
        <dbReference type="RuleBase" id="RU000477"/>
    </source>
</evidence>
<feature type="transmembrane region" description="Helical" evidence="7">
    <location>
        <begin position="220"/>
        <end position="241"/>
    </location>
</feature>
<keyword evidence="5 7" id="KW-0472">Membrane</keyword>
<dbReference type="GO" id="GO:0015267">
    <property type="term" value="F:channel activity"/>
    <property type="evidence" value="ECO:0007669"/>
    <property type="project" value="InterPro"/>
</dbReference>
<dbReference type="PROSITE" id="PS00221">
    <property type="entry name" value="MIP"/>
    <property type="match status" value="1"/>
</dbReference>
<comment type="caution">
    <text evidence="8">The sequence shown here is derived from an EMBL/GenBank/DDBJ whole genome shotgun (WGS) entry which is preliminary data.</text>
</comment>
<proteinExistence type="inferred from homology"/>
<evidence type="ECO:0000313" key="8">
    <source>
        <dbReference type="EMBL" id="KAJ0984277.1"/>
    </source>
</evidence>
<organism evidence="8 9">
    <name type="scientific">Dioscorea zingiberensis</name>
    <dbReference type="NCBI Taxonomy" id="325984"/>
    <lineage>
        <taxon>Eukaryota</taxon>
        <taxon>Viridiplantae</taxon>
        <taxon>Streptophyta</taxon>
        <taxon>Embryophyta</taxon>
        <taxon>Tracheophyta</taxon>
        <taxon>Spermatophyta</taxon>
        <taxon>Magnoliopsida</taxon>
        <taxon>Liliopsida</taxon>
        <taxon>Dioscoreales</taxon>
        <taxon>Dioscoreaceae</taxon>
        <taxon>Dioscorea</taxon>
    </lineage>
</organism>
<dbReference type="PANTHER" id="PTHR45724:SF19">
    <property type="entry name" value="AQUAPORIN NIP6-1"/>
    <property type="match status" value="1"/>
</dbReference>
<dbReference type="InterPro" id="IPR023271">
    <property type="entry name" value="Aquaporin-like"/>
</dbReference>
<evidence type="ECO:0000256" key="2">
    <source>
        <dbReference type="ARBA" id="ARBA00022448"/>
    </source>
</evidence>
<evidence type="ECO:0000256" key="1">
    <source>
        <dbReference type="ARBA" id="ARBA00004141"/>
    </source>
</evidence>
<name>A0A9D5D4H3_9LILI</name>
<feature type="transmembrane region" description="Helical" evidence="7">
    <location>
        <begin position="33"/>
        <end position="53"/>
    </location>
</feature>
<dbReference type="SUPFAM" id="SSF81338">
    <property type="entry name" value="Aquaporin-like"/>
    <property type="match status" value="1"/>
</dbReference>
<evidence type="ECO:0000313" key="9">
    <source>
        <dbReference type="Proteomes" id="UP001085076"/>
    </source>
</evidence>
<dbReference type="OrthoDB" id="3222at2759"/>
<keyword evidence="2 6" id="KW-0813">Transport</keyword>
<dbReference type="InterPro" id="IPR034294">
    <property type="entry name" value="Aquaporin_transptr"/>
</dbReference>
<evidence type="ECO:0000256" key="7">
    <source>
        <dbReference type="SAM" id="Phobius"/>
    </source>
</evidence>
<sequence>MVDIEDGGGGGATGGAVKFLCGGDGGRVLVRKITAEFLGTLMLVFMSTAGAIVDEETGGAVTLPGLAACTGLAVMIVVMATGHISGAHINPAVTVAAATLRQFPLRHVPMYIAAQLVASVCSGFMLKLIFHPMRSGGVTVPSDSDSDLQAFLMEFIISFILMFVIAGVAMDNKAVGELAGITVGATVALNVLIAGKISGASMNPARTLGPAIASNNYKAIWIYFIAPPLGTLAGVSTYSIIKTPYDINEEQVLNKKSSRMTCP</sequence>
<evidence type="ECO:0000256" key="3">
    <source>
        <dbReference type="ARBA" id="ARBA00022692"/>
    </source>
</evidence>
<dbReference type="Pfam" id="PF00230">
    <property type="entry name" value="MIP"/>
    <property type="match status" value="1"/>
</dbReference>
<evidence type="ECO:0000256" key="5">
    <source>
        <dbReference type="ARBA" id="ARBA00023136"/>
    </source>
</evidence>
<accession>A0A9D5D4H3</accession>
<dbReference type="PANTHER" id="PTHR45724">
    <property type="entry name" value="AQUAPORIN NIP2-1"/>
    <property type="match status" value="1"/>
</dbReference>
<dbReference type="PRINTS" id="PR00783">
    <property type="entry name" value="MINTRINSICP"/>
</dbReference>
<comment type="subcellular location">
    <subcellularLocation>
        <location evidence="1">Membrane</location>
        <topology evidence="1">Multi-pass membrane protein</topology>
    </subcellularLocation>
</comment>
<feature type="transmembrane region" description="Helical" evidence="7">
    <location>
        <begin position="108"/>
        <end position="130"/>
    </location>
</feature>
<dbReference type="InterPro" id="IPR000425">
    <property type="entry name" value="MIP"/>
</dbReference>
<feature type="transmembrane region" description="Helical" evidence="7">
    <location>
        <begin position="65"/>
        <end position="87"/>
    </location>
</feature>
<evidence type="ECO:0000256" key="4">
    <source>
        <dbReference type="ARBA" id="ARBA00022989"/>
    </source>
</evidence>
<feature type="transmembrane region" description="Helical" evidence="7">
    <location>
        <begin position="150"/>
        <end position="169"/>
    </location>
</feature>
<dbReference type="InterPro" id="IPR022357">
    <property type="entry name" value="MIP_CS"/>
</dbReference>
<dbReference type="Proteomes" id="UP001085076">
    <property type="component" value="Miscellaneous, Linkage group lg01"/>
</dbReference>
<gene>
    <name evidence="8" type="ORF">J5N97_002633</name>
</gene>
<reference evidence="8" key="2">
    <citation type="journal article" date="2022" name="Hortic Res">
        <title>The genome of Dioscorea zingiberensis sheds light on the biosynthesis, origin and evolution of the medicinally important diosgenin saponins.</title>
        <authorList>
            <person name="Li Y."/>
            <person name="Tan C."/>
            <person name="Li Z."/>
            <person name="Guo J."/>
            <person name="Li S."/>
            <person name="Chen X."/>
            <person name="Wang C."/>
            <person name="Dai X."/>
            <person name="Yang H."/>
            <person name="Song W."/>
            <person name="Hou L."/>
            <person name="Xu J."/>
            <person name="Tong Z."/>
            <person name="Xu A."/>
            <person name="Yuan X."/>
            <person name="Wang W."/>
            <person name="Yang Q."/>
            <person name="Chen L."/>
            <person name="Sun Z."/>
            <person name="Wang K."/>
            <person name="Pan B."/>
            <person name="Chen J."/>
            <person name="Bao Y."/>
            <person name="Liu F."/>
            <person name="Qi X."/>
            <person name="Gang D.R."/>
            <person name="Wen J."/>
            <person name="Li J."/>
        </authorList>
    </citation>
    <scope>NUCLEOTIDE SEQUENCE</scope>
    <source>
        <strain evidence="8">Dzin_1.0</strain>
    </source>
</reference>
<reference evidence="8" key="1">
    <citation type="submission" date="2021-03" db="EMBL/GenBank/DDBJ databases">
        <authorList>
            <person name="Li Z."/>
            <person name="Yang C."/>
        </authorList>
    </citation>
    <scope>NUCLEOTIDE SEQUENCE</scope>
    <source>
        <strain evidence="8">Dzin_1.0</strain>
        <tissue evidence="8">Leaf</tissue>
    </source>
</reference>
<feature type="transmembrane region" description="Helical" evidence="7">
    <location>
        <begin position="181"/>
        <end position="200"/>
    </location>
</feature>
<keyword evidence="3 6" id="KW-0812">Transmembrane</keyword>